<reference evidence="2" key="1">
    <citation type="submission" date="2016-10" db="EMBL/GenBank/DDBJ databases">
        <title>Sequence of Gallionella enrichment culture.</title>
        <authorList>
            <person name="Poehlein A."/>
            <person name="Muehling M."/>
            <person name="Daniel R."/>
        </authorList>
    </citation>
    <scope>NUCLEOTIDE SEQUENCE</scope>
</reference>
<feature type="compositionally biased region" description="Basic and acidic residues" evidence="1">
    <location>
        <begin position="1"/>
        <end position="19"/>
    </location>
</feature>
<proteinExistence type="predicted"/>
<keyword evidence="2" id="KW-0503">Monooxygenase</keyword>
<keyword evidence="2" id="KW-0560">Oxidoreductase</keyword>
<sequence>MGRQQPDRKTENAGHRERPGSGVYVDVKSIKTQVISGKEVLPLVEGGKGVAVTTGLSAGAWAAAGGVGTFSGVNADFYDETGTVVPLIYQGRNRRERHAELIDYGIRGAIAQARIAHDVSRGQGRIHMNVLWEMGGAEQILTGVLEGAKGLIHGVTCGAGMPYRVAEIAAEYNVFYYPIVSSARAFKALWKRSYHKYAGLLGGVVYEDPWLAGGHNGLSNSEDPAQPQDPLPRVRELRATMRELGCPECPIFMAGGVWYLRDWQDFIDNPELGPVAFQFGTRPLLTQESPISEAWKRRLTTLKPGDILLHRFSPTGFYSSAVKNAFLNELCERLTHQIPYSPEAVGEHTAELPVGVRGRSVFVTPEDKARAETWMGQGFSETLRTPDSTLIFVTPARAEDIRKDQVDCMGCLSACNFSNWSQGETGTTGKRADPRSFCIQKTLQNIAHGGDVEHELMFAGHFAHNFSSDPFYANGFIPTVQQLIDRILTGD</sequence>
<dbReference type="GO" id="GO:0004497">
    <property type="term" value="F:monooxygenase activity"/>
    <property type="evidence" value="ECO:0007669"/>
    <property type="project" value="UniProtKB-KW"/>
</dbReference>
<accession>A0A1J5T5T4</accession>
<evidence type="ECO:0000256" key="1">
    <source>
        <dbReference type="SAM" id="MobiDB-lite"/>
    </source>
</evidence>
<name>A0A1J5T5T4_9ZZZZ</name>
<feature type="region of interest" description="Disordered" evidence="1">
    <location>
        <begin position="1"/>
        <end position="21"/>
    </location>
</feature>
<protein>
    <submittedName>
        <fullName evidence="2">Nitronate monooxygenase</fullName>
    </submittedName>
</protein>
<comment type="caution">
    <text evidence="2">The sequence shown here is derived from an EMBL/GenBank/DDBJ whole genome shotgun (WGS) entry which is preliminary data.</text>
</comment>
<evidence type="ECO:0000313" key="2">
    <source>
        <dbReference type="EMBL" id="OIR09172.1"/>
    </source>
</evidence>
<dbReference type="Gene3D" id="3.20.20.70">
    <property type="entry name" value="Aldolase class I"/>
    <property type="match status" value="1"/>
</dbReference>
<organism evidence="2">
    <name type="scientific">mine drainage metagenome</name>
    <dbReference type="NCBI Taxonomy" id="410659"/>
    <lineage>
        <taxon>unclassified sequences</taxon>
        <taxon>metagenomes</taxon>
        <taxon>ecological metagenomes</taxon>
    </lineage>
</organism>
<dbReference type="Pfam" id="PF03060">
    <property type="entry name" value="NMO"/>
    <property type="match status" value="1"/>
</dbReference>
<dbReference type="PANTHER" id="PTHR32332">
    <property type="entry name" value="2-NITROPROPANE DIOXYGENASE"/>
    <property type="match status" value="1"/>
</dbReference>
<dbReference type="EMBL" id="MLJW01000028">
    <property type="protein sequence ID" value="OIR09172.1"/>
    <property type="molecule type" value="Genomic_DNA"/>
</dbReference>
<dbReference type="InterPro" id="IPR013785">
    <property type="entry name" value="Aldolase_TIM"/>
</dbReference>
<gene>
    <name evidence="2" type="ORF">GALL_87790</name>
</gene>
<dbReference type="PANTHER" id="PTHR32332:SF18">
    <property type="entry name" value="2-NITROPROPANE DIOXYGENASE"/>
    <property type="match status" value="1"/>
</dbReference>
<dbReference type="SUPFAM" id="SSF51412">
    <property type="entry name" value="Inosine monophosphate dehydrogenase (IMPDH)"/>
    <property type="match status" value="1"/>
</dbReference>
<dbReference type="AlphaFoldDB" id="A0A1J5T5T4"/>